<dbReference type="EMBL" id="VCAU01000345">
    <property type="protein sequence ID" value="KAF9882558.1"/>
    <property type="molecule type" value="Genomic_DNA"/>
</dbReference>
<gene>
    <name evidence="2" type="ORF">FE257_007183</name>
</gene>
<feature type="region of interest" description="Disordered" evidence="1">
    <location>
        <begin position="375"/>
        <end position="398"/>
    </location>
</feature>
<evidence type="ECO:0000256" key="1">
    <source>
        <dbReference type="SAM" id="MobiDB-lite"/>
    </source>
</evidence>
<dbReference type="Proteomes" id="UP001194746">
    <property type="component" value="Unassembled WGS sequence"/>
</dbReference>
<protein>
    <submittedName>
        <fullName evidence="2">Uncharacterized protein</fullName>
    </submittedName>
</protein>
<feature type="compositionally biased region" description="Low complexity" evidence="1">
    <location>
        <begin position="423"/>
        <end position="433"/>
    </location>
</feature>
<name>A0AAD4CAZ8_ASPNN</name>
<feature type="region of interest" description="Disordered" evidence="1">
    <location>
        <begin position="423"/>
        <end position="483"/>
    </location>
</feature>
<evidence type="ECO:0000313" key="3">
    <source>
        <dbReference type="Proteomes" id="UP001194746"/>
    </source>
</evidence>
<feature type="non-terminal residue" evidence="2">
    <location>
        <position position="483"/>
    </location>
</feature>
<reference evidence="2" key="1">
    <citation type="journal article" date="2019" name="Beilstein J. Org. Chem.">
        <title>Nanangenines: drimane sesquiterpenoids as the dominant metabolite cohort of a novel Australian fungus, Aspergillus nanangensis.</title>
        <authorList>
            <person name="Lacey H.J."/>
            <person name="Gilchrist C.L.M."/>
            <person name="Crombie A."/>
            <person name="Kalaitzis J.A."/>
            <person name="Vuong D."/>
            <person name="Rutledge P.J."/>
            <person name="Turner P."/>
            <person name="Pitt J.I."/>
            <person name="Lacey E."/>
            <person name="Chooi Y.H."/>
            <person name="Piggott A.M."/>
        </authorList>
    </citation>
    <scope>NUCLEOTIDE SEQUENCE</scope>
    <source>
        <strain evidence="2">MST-FP2251</strain>
    </source>
</reference>
<reference evidence="2" key="2">
    <citation type="submission" date="2020-02" db="EMBL/GenBank/DDBJ databases">
        <authorList>
            <person name="Gilchrist C.L.M."/>
            <person name="Chooi Y.-H."/>
        </authorList>
    </citation>
    <scope>NUCLEOTIDE SEQUENCE</scope>
    <source>
        <strain evidence="2">MST-FP2251</strain>
    </source>
</reference>
<comment type="caution">
    <text evidence="2">The sequence shown here is derived from an EMBL/GenBank/DDBJ whole genome shotgun (WGS) entry which is preliminary data.</text>
</comment>
<evidence type="ECO:0000313" key="2">
    <source>
        <dbReference type="EMBL" id="KAF9882558.1"/>
    </source>
</evidence>
<feature type="non-terminal residue" evidence="2">
    <location>
        <position position="1"/>
    </location>
</feature>
<organism evidence="2 3">
    <name type="scientific">Aspergillus nanangensis</name>
    <dbReference type="NCBI Taxonomy" id="2582783"/>
    <lineage>
        <taxon>Eukaryota</taxon>
        <taxon>Fungi</taxon>
        <taxon>Dikarya</taxon>
        <taxon>Ascomycota</taxon>
        <taxon>Pezizomycotina</taxon>
        <taxon>Eurotiomycetes</taxon>
        <taxon>Eurotiomycetidae</taxon>
        <taxon>Eurotiales</taxon>
        <taxon>Aspergillaceae</taxon>
        <taxon>Aspergillus</taxon>
        <taxon>Aspergillus subgen. Circumdati</taxon>
    </lineage>
</organism>
<accession>A0AAD4CAZ8</accession>
<sequence length="483" mass="54582">QGRVSRQQYIQQKAQFEQSFRQVSYQRLFPSGTGSHYIHIRFPNGRQSPPPPPDQAQQAVDAVLAAWEQAQAQQVHQPIEPDEIHDANPWLRLTGWPKLLQGIPGPDLLRSVVTPEPDSMDPVEQSVQILWETVDQLARRSQRTVQHCGAAIRMEAVRTQANQLPYQPLLPYMDETSIQKHVQPWQQILAFIARTQQPHDWGSPAYDFTPRQRRKWDHLWELIQQPEVPIAPDLDEALRPWIMPPREQACLEFCVELLNQRPRTHEYESVLICAMAVLGRSETGWRDPESYPPIISRVIKIARFMVVQKALWLDPAVSHIIEMWQKKQTGVSWALISADDELDDIDEGYVSSVTRSASSSPAFESEAGRVRVTVTDRDPNPISGCEAGRFPIRATGSNPNPISGFEAGSPIRDPNPILGFEASRTPPSSAAATDRQYRYIADQAESREAPRDNPNSISGFEAGFRVRATHRDPNPISGFEAGR</sequence>
<dbReference type="AlphaFoldDB" id="A0AAD4CAZ8"/>
<keyword evidence="3" id="KW-1185">Reference proteome</keyword>
<proteinExistence type="predicted"/>